<dbReference type="AlphaFoldDB" id="A0ABD3T211"/>
<comment type="caution">
    <text evidence="4">The sequence shown here is derived from an EMBL/GenBank/DDBJ whole genome shotgun (WGS) entry which is preliminary data.</text>
</comment>
<dbReference type="SUPFAM" id="SSF54654">
    <property type="entry name" value="CI-2 family of serine protease inhibitors"/>
    <property type="match status" value="1"/>
</dbReference>
<dbReference type="PANTHER" id="PTHR33091:SF50">
    <property type="entry name" value="OS06G0319900 PROTEIN"/>
    <property type="match status" value="1"/>
</dbReference>
<proteinExistence type="inferred from homology"/>
<dbReference type="EMBL" id="JBJXBP010000005">
    <property type="protein sequence ID" value="KAL3830944.1"/>
    <property type="molecule type" value="Genomic_DNA"/>
</dbReference>
<evidence type="ECO:0000313" key="5">
    <source>
        <dbReference type="Proteomes" id="UP001634393"/>
    </source>
</evidence>
<evidence type="ECO:0000313" key="4">
    <source>
        <dbReference type="EMBL" id="KAL3830944.1"/>
    </source>
</evidence>
<dbReference type="InterPro" id="IPR000864">
    <property type="entry name" value="Prot_inh_pot1"/>
</dbReference>
<dbReference type="Gene3D" id="3.30.10.10">
    <property type="entry name" value="Trypsin Inhibitor V, subunit A"/>
    <property type="match status" value="1"/>
</dbReference>
<keyword evidence="3" id="KW-0722">Serine protease inhibitor</keyword>
<keyword evidence="2" id="KW-0646">Protease inhibitor</keyword>
<comment type="similarity">
    <text evidence="1">Belongs to the protease inhibitor I13 (potato type I serine protease inhibitor) family.</text>
</comment>
<dbReference type="PANTHER" id="PTHR33091">
    <property type="entry name" value="PROTEIN, PUTATIVE, EXPRESSED-RELATED"/>
    <property type="match status" value="1"/>
</dbReference>
<dbReference type="InterPro" id="IPR036354">
    <property type="entry name" value="Prot_inh_pot1_sf"/>
</dbReference>
<keyword evidence="5" id="KW-1185">Reference proteome</keyword>
<sequence>MWPELVGKNGEEAKQTILRENHLVKLVVIYKQDAIYLANFCCNRVRIFVDKNGKVSSYPLIPMVG</sequence>
<dbReference type="Pfam" id="PF00280">
    <property type="entry name" value="potato_inhibit"/>
    <property type="match status" value="1"/>
</dbReference>
<dbReference type="Proteomes" id="UP001634393">
    <property type="component" value="Unassembled WGS sequence"/>
</dbReference>
<protein>
    <submittedName>
        <fullName evidence="4">Uncharacterized protein</fullName>
    </submittedName>
</protein>
<evidence type="ECO:0000256" key="1">
    <source>
        <dbReference type="ARBA" id="ARBA00008210"/>
    </source>
</evidence>
<gene>
    <name evidence="4" type="ORF">ACJIZ3_019746</name>
</gene>
<dbReference type="PROSITE" id="PS00285">
    <property type="entry name" value="POTATO_INHIBITOR"/>
    <property type="match status" value="1"/>
</dbReference>
<accession>A0ABD3T211</accession>
<dbReference type="PRINTS" id="PR00292">
    <property type="entry name" value="POTATOINHBTR"/>
</dbReference>
<organism evidence="4 5">
    <name type="scientific">Penstemon smallii</name>
    <dbReference type="NCBI Taxonomy" id="265156"/>
    <lineage>
        <taxon>Eukaryota</taxon>
        <taxon>Viridiplantae</taxon>
        <taxon>Streptophyta</taxon>
        <taxon>Embryophyta</taxon>
        <taxon>Tracheophyta</taxon>
        <taxon>Spermatophyta</taxon>
        <taxon>Magnoliopsida</taxon>
        <taxon>eudicotyledons</taxon>
        <taxon>Gunneridae</taxon>
        <taxon>Pentapetalae</taxon>
        <taxon>asterids</taxon>
        <taxon>lamiids</taxon>
        <taxon>Lamiales</taxon>
        <taxon>Plantaginaceae</taxon>
        <taxon>Cheloneae</taxon>
        <taxon>Penstemon</taxon>
    </lineage>
</organism>
<evidence type="ECO:0000256" key="3">
    <source>
        <dbReference type="ARBA" id="ARBA00022900"/>
    </source>
</evidence>
<evidence type="ECO:0000256" key="2">
    <source>
        <dbReference type="ARBA" id="ARBA00022690"/>
    </source>
</evidence>
<reference evidence="4 5" key="1">
    <citation type="submission" date="2024-12" db="EMBL/GenBank/DDBJ databases">
        <title>The unique morphological basis and parallel evolutionary history of personate flowers in Penstemon.</title>
        <authorList>
            <person name="Depatie T.H."/>
            <person name="Wessinger C.A."/>
        </authorList>
    </citation>
    <scope>NUCLEOTIDE SEQUENCE [LARGE SCALE GENOMIC DNA]</scope>
    <source>
        <strain evidence="4">WTNN_2</strain>
        <tissue evidence="4">Leaf</tissue>
    </source>
</reference>
<dbReference type="GO" id="GO:0004867">
    <property type="term" value="F:serine-type endopeptidase inhibitor activity"/>
    <property type="evidence" value="ECO:0007669"/>
    <property type="project" value="UniProtKB-KW"/>
</dbReference>
<name>A0ABD3T211_9LAMI</name>